<evidence type="ECO:0000256" key="6">
    <source>
        <dbReference type="SAM" id="Phobius"/>
    </source>
</evidence>
<dbReference type="InterPro" id="IPR009626">
    <property type="entry name" value="MINAR1-like_C"/>
</dbReference>
<evidence type="ECO:0000313" key="9">
    <source>
        <dbReference type="Proteomes" id="UP000265120"/>
    </source>
</evidence>
<proteinExistence type="inferred from homology"/>
<keyword evidence="9" id="KW-1185">Reference proteome</keyword>
<name>A0A3P8VAS0_CYNSE</name>
<evidence type="ECO:0000256" key="3">
    <source>
        <dbReference type="ARBA" id="ARBA00022989"/>
    </source>
</evidence>
<evidence type="ECO:0000259" key="7">
    <source>
        <dbReference type="Pfam" id="PF06789"/>
    </source>
</evidence>
<dbReference type="GeneTree" id="ENSGT00530000063851"/>
<organism evidence="8 9">
    <name type="scientific">Cynoglossus semilaevis</name>
    <name type="common">Tongue sole</name>
    <dbReference type="NCBI Taxonomy" id="244447"/>
    <lineage>
        <taxon>Eukaryota</taxon>
        <taxon>Metazoa</taxon>
        <taxon>Chordata</taxon>
        <taxon>Craniata</taxon>
        <taxon>Vertebrata</taxon>
        <taxon>Euteleostomi</taxon>
        <taxon>Actinopterygii</taxon>
        <taxon>Neopterygii</taxon>
        <taxon>Teleostei</taxon>
        <taxon>Neoteleostei</taxon>
        <taxon>Acanthomorphata</taxon>
        <taxon>Carangaria</taxon>
        <taxon>Pleuronectiformes</taxon>
        <taxon>Pleuronectoidei</taxon>
        <taxon>Cynoglossidae</taxon>
        <taxon>Cynoglossinae</taxon>
        <taxon>Cynoglossus</taxon>
    </lineage>
</organism>
<feature type="transmembrane region" description="Helical" evidence="6">
    <location>
        <begin position="165"/>
        <end position="187"/>
    </location>
</feature>
<reference evidence="8 9" key="1">
    <citation type="journal article" date="2014" name="Nat. Genet.">
        <title>Whole-genome sequence of a flatfish provides insights into ZW sex chromosome evolution and adaptation to a benthic lifestyle.</title>
        <authorList>
            <person name="Chen S."/>
            <person name="Zhang G."/>
            <person name="Shao C."/>
            <person name="Huang Q."/>
            <person name="Liu G."/>
            <person name="Zhang P."/>
            <person name="Song W."/>
            <person name="An N."/>
            <person name="Chalopin D."/>
            <person name="Volff J.N."/>
            <person name="Hong Y."/>
            <person name="Li Q."/>
            <person name="Sha Z."/>
            <person name="Zhou H."/>
            <person name="Xie M."/>
            <person name="Yu Q."/>
            <person name="Liu Y."/>
            <person name="Xiang H."/>
            <person name="Wang N."/>
            <person name="Wu K."/>
            <person name="Yang C."/>
            <person name="Zhou Q."/>
            <person name="Liao X."/>
            <person name="Yang L."/>
            <person name="Hu Q."/>
            <person name="Zhang J."/>
            <person name="Meng L."/>
            <person name="Jin L."/>
            <person name="Tian Y."/>
            <person name="Lian J."/>
            <person name="Yang J."/>
            <person name="Miao G."/>
            <person name="Liu S."/>
            <person name="Liang Z."/>
            <person name="Yan F."/>
            <person name="Li Y."/>
            <person name="Sun B."/>
            <person name="Zhang H."/>
            <person name="Zhang J."/>
            <person name="Zhu Y."/>
            <person name="Du M."/>
            <person name="Zhao Y."/>
            <person name="Schartl M."/>
            <person name="Tang Q."/>
            <person name="Wang J."/>
        </authorList>
    </citation>
    <scope>NUCLEOTIDE SEQUENCE</scope>
</reference>
<protein>
    <submittedName>
        <fullName evidence="8">Membrane integral NOTCH2 associated receptor 2</fullName>
    </submittedName>
</protein>
<reference evidence="8" key="2">
    <citation type="submission" date="2025-08" db="UniProtKB">
        <authorList>
            <consortium name="Ensembl"/>
        </authorList>
    </citation>
    <scope>IDENTIFICATION</scope>
</reference>
<comment type="subcellular location">
    <subcellularLocation>
        <location evidence="5">Endomembrane system</location>
        <topology evidence="5">Single-pass membrane protein</topology>
    </subcellularLocation>
</comment>
<dbReference type="OMA" id="ATHGMFQ"/>
<dbReference type="Ensembl" id="ENSCSET00000011417.1">
    <property type="protein sequence ID" value="ENSCSEP00000011279.1"/>
    <property type="gene ID" value="ENSCSEG00000007245.1"/>
</dbReference>
<dbReference type="GO" id="GO:0012505">
    <property type="term" value="C:endomembrane system"/>
    <property type="evidence" value="ECO:0007669"/>
    <property type="project" value="UniProtKB-SubCell"/>
</dbReference>
<evidence type="ECO:0000256" key="2">
    <source>
        <dbReference type="ARBA" id="ARBA00022692"/>
    </source>
</evidence>
<keyword evidence="2 6" id="KW-0812">Transmembrane</keyword>
<keyword evidence="4 6" id="KW-0472">Membrane</keyword>
<reference evidence="8" key="3">
    <citation type="submission" date="2025-09" db="UniProtKB">
        <authorList>
            <consortium name="Ensembl"/>
        </authorList>
    </citation>
    <scope>IDENTIFICATION</scope>
</reference>
<dbReference type="FunCoup" id="A0A3P8VAS0">
    <property type="interactions" value="752"/>
</dbReference>
<dbReference type="PANTHER" id="PTHR31530">
    <property type="entry name" value="MAJOR INTRINSICALLY DISORDERED NOTCH2-BINDING RECEPTOR 1 MINAR1 FAMILY MEMBER"/>
    <property type="match status" value="1"/>
</dbReference>
<dbReference type="PANTHER" id="PTHR31530:SF4">
    <property type="entry name" value="MAJOR INTRINSICALLY DISORDERED NOTCH2-BINDING RECEPTOR 1-LIKE"/>
    <property type="match status" value="1"/>
</dbReference>
<dbReference type="InParanoid" id="A0A3P8VAS0"/>
<evidence type="ECO:0000256" key="5">
    <source>
        <dbReference type="ARBA" id="ARBA00037847"/>
    </source>
</evidence>
<evidence type="ECO:0000256" key="4">
    <source>
        <dbReference type="ARBA" id="ARBA00023136"/>
    </source>
</evidence>
<feature type="domain" description="Major intrinsically disordered Notch2-binding receptor 1-like C-terminal" evidence="7">
    <location>
        <begin position="86"/>
        <end position="181"/>
    </location>
</feature>
<dbReference type="AlphaFoldDB" id="A0A3P8VAS0"/>
<evidence type="ECO:0000313" key="8">
    <source>
        <dbReference type="Ensembl" id="ENSCSEP00000011279.1"/>
    </source>
</evidence>
<comment type="similarity">
    <text evidence="1">Belongs to the MINAR family.</text>
</comment>
<dbReference type="Pfam" id="PF06789">
    <property type="entry name" value="MINAR1_C"/>
    <property type="match status" value="1"/>
</dbReference>
<sequence>MFGDASMDISVLPNNNHPDKFLQLDVNTLTTGHGMIQVGAAMSSQRHWQNRVYSQVNTLLTQLRYMQYFNGVLNTTPQKPQDCPFMKNPLYLDIRTIDTEDNDKFKPSWTVKEYDTQTVNGNLGDYLKKTPRELDFWLEDLYTPGYDSLLKKEEAELKRKKLCKILLVIVFSLCVILVIIVTLQMIFAGSVCG</sequence>
<dbReference type="Proteomes" id="UP000265120">
    <property type="component" value="Chromosome 14"/>
</dbReference>
<dbReference type="InterPro" id="IPR039706">
    <property type="entry name" value="MINAR1-like"/>
</dbReference>
<accession>A0A3P8VAS0</accession>
<evidence type="ECO:0000256" key="1">
    <source>
        <dbReference type="ARBA" id="ARBA00006410"/>
    </source>
</evidence>
<keyword evidence="3 6" id="KW-1133">Transmembrane helix</keyword>